<dbReference type="InterPro" id="IPR029058">
    <property type="entry name" value="AB_hydrolase_fold"/>
</dbReference>
<dbReference type="GO" id="GO:0017171">
    <property type="term" value="F:serine hydrolase activity"/>
    <property type="evidence" value="ECO:0007669"/>
    <property type="project" value="TreeGrafter"/>
</dbReference>
<dbReference type="Gene3D" id="3.40.50.1820">
    <property type="entry name" value="alpha/beta hydrolase"/>
    <property type="match status" value="1"/>
</dbReference>
<dbReference type="Proteomes" id="UP000286641">
    <property type="component" value="Unplaced"/>
</dbReference>
<organism evidence="2 3">
    <name type="scientific">Callorhinus ursinus</name>
    <name type="common">Northern fur seal</name>
    <dbReference type="NCBI Taxonomy" id="34884"/>
    <lineage>
        <taxon>Eukaryota</taxon>
        <taxon>Metazoa</taxon>
        <taxon>Chordata</taxon>
        <taxon>Craniata</taxon>
        <taxon>Vertebrata</taxon>
        <taxon>Euteleostomi</taxon>
        <taxon>Mammalia</taxon>
        <taxon>Eutheria</taxon>
        <taxon>Laurasiatheria</taxon>
        <taxon>Carnivora</taxon>
        <taxon>Caniformia</taxon>
        <taxon>Pinnipedia</taxon>
        <taxon>Otariidae</taxon>
        <taxon>Callorhinus</taxon>
    </lineage>
</organism>
<evidence type="ECO:0000256" key="1">
    <source>
        <dbReference type="SAM" id="MobiDB-lite"/>
    </source>
</evidence>
<sequence>MRPRLLEGTSHRGDKRGRAHWDVLLVSQNWHPERRRSVLQCRGTPSPVSVKGQRRTAQHLSVTRVSWRKVTNAPITRRKSRRMRAPGQPGGAGPRRSGPSAHAYFLATRAAGLGQRAWGSGPGAAGGAGRGAGLFSRGGAGPSRGSGWSPAQARSEAGRRWGHGCGAKQPAFAASAHPPVGSEAREPGPPCRACSRIQMLKFKKVSLLGWSDGGITSLIAAAKYPSFISKMVIWGANAYVTNEDEKIYQGIRDVSKWSEKIRKPLETLYGYDYFAKTCEKWVDGIKQFKHLPDGNICGHLLPLVQCPTLIVHGEKDPLVPRSHADFIHKHVRGSQLHLIREGKHNLHLHFADEFNKLVEDFLQGKGP</sequence>
<dbReference type="RefSeq" id="XP_025746827.1">
    <property type="nucleotide sequence ID" value="XM_025891042.1"/>
</dbReference>
<gene>
    <name evidence="3" type="primary">BPHL</name>
</gene>
<reference key="1">
    <citation type="submission" date="2019-01" db="UniProtKB">
        <authorList>
            <consortium name="RefSeq"/>
        </authorList>
    </citation>
    <scope>IDENTIFICATION</scope>
</reference>
<evidence type="ECO:0000313" key="3">
    <source>
        <dbReference type="RefSeq" id="XP_025746827.1"/>
    </source>
</evidence>
<dbReference type="CTD" id="670"/>
<feature type="compositionally biased region" description="Gly residues" evidence="1">
    <location>
        <begin position="120"/>
        <end position="144"/>
    </location>
</feature>
<keyword evidence="2" id="KW-1185">Reference proteome</keyword>
<feature type="region of interest" description="Disordered" evidence="1">
    <location>
        <begin position="73"/>
        <end position="100"/>
    </location>
</feature>
<dbReference type="InParanoid" id="A0A3Q7QX84"/>
<accession>A0A3Q7QX84</accession>
<feature type="region of interest" description="Disordered" evidence="1">
    <location>
        <begin position="120"/>
        <end position="155"/>
    </location>
</feature>
<reference evidence="3" key="2">
    <citation type="submission" date="2025-08" db="UniProtKB">
        <authorList>
            <consortium name="RefSeq"/>
        </authorList>
    </citation>
    <scope>IDENTIFICATION</scope>
    <source>
        <tissue evidence="3">Blood</tissue>
    </source>
</reference>
<name>A0A3Q7QX84_CALUR</name>
<evidence type="ECO:0000313" key="2">
    <source>
        <dbReference type="Proteomes" id="UP000286641"/>
    </source>
</evidence>
<dbReference type="PANTHER" id="PTHR46331">
    <property type="entry name" value="VALACYCLOVIR HYDROLASE"/>
    <property type="match status" value="1"/>
</dbReference>
<protein>
    <submittedName>
        <fullName evidence="3">Valacyclovir hydrolase isoform X1</fullName>
    </submittedName>
</protein>
<dbReference type="SUPFAM" id="SSF53474">
    <property type="entry name" value="alpha/beta-Hydrolases"/>
    <property type="match status" value="1"/>
</dbReference>
<dbReference type="AlphaFoldDB" id="A0A3Q7QX84"/>
<proteinExistence type="predicted"/>
<dbReference type="PANTHER" id="PTHR46331:SF2">
    <property type="entry name" value="VALACYCLOVIR HYDROLASE"/>
    <property type="match status" value="1"/>
</dbReference>
<keyword evidence="3" id="KW-0378">Hydrolase</keyword>